<evidence type="ECO:0000313" key="3">
    <source>
        <dbReference type="Proteomes" id="UP000236649"/>
    </source>
</evidence>
<feature type="transmembrane region" description="Helical" evidence="1">
    <location>
        <begin position="16"/>
        <end position="36"/>
    </location>
</feature>
<organism evidence="2 3">
    <name type="scientific">Paraburkholderia hospita</name>
    <dbReference type="NCBI Taxonomy" id="169430"/>
    <lineage>
        <taxon>Bacteria</taxon>
        <taxon>Pseudomonadati</taxon>
        <taxon>Pseudomonadota</taxon>
        <taxon>Betaproteobacteria</taxon>
        <taxon>Burkholderiales</taxon>
        <taxon>Burkholderiaceae</taxon>
        <taxon>Paraburkholderia</taxon>
    </lineage>
</organism>
<dbReference type="KEGG" id="phs:C2L64_51110"/>
<name>A0AAN1MRK8_9BURK</name>
<keyword evidence="1" id="KW-0472">Membrane</keyword>
<keyword evidence="1" id="KW-0812">Transmembrane</keyword>
<gene>
    <name evidence="2" type="ORF">C2L64_51110</name>
</gene>
<sequence>MTPPIYAAATVGLPSLAIYATVLFVVAAGGGVPMNLGYHWKKRWLPRALVVVHALPAAVGFIRSVVATFSARG</sequence>
<evidence type="ECO:0000256" key="1">
    <source>
        <dbReference type="SAM" id="Phobius"/>
    </source>
</evidence>
<dbReference type="RefSeq" id="WP_090837619.1">
    <property type="nucleotide sequence ID" value="NZ_CADFGJ010000014.1"/>
</dbReference>
<dbReference type="EMBL" id="CP026109">
    <property type="protein sequence ID" value="AUT76526.1"/>
    <property type="molecule type" value="Genomic_DNA"/>
</dbReference>
<protein>
    <submittedName>
        <fullName evidence="2">Uncharacterized protein</fullName>
    </submittedName>
</protein>
<keyword evidence="1" id="KW-1133">Transmembrane helix</keyword>
<evidence type="ECO:0000313" key="2">
    <source>
        <dbReference type="EMBL" id="AUT76526.1"/>
    </source>
</evidence>
<dbReference type="Proteomes" id="UP000236649">
    <property type="component" value="Chromosome 5"/>
</dbReference>
<dbReference type="GeneID" id="55536569"/>
<dbReference type="AlphaFoldDB" id="A0AAN1MRK8"/>
<reference evidence="2 3" key="1">
    <citation type="submission" date="2018-01" db="EMBL/GenBank/DDBJ databases">
        <title>Species boundaries and ecological features among Paraburkholderia terrae DSMZ17804T, P. hospita DSMZ17164T and P. caribensis DSMZ13236T.</title>
        <authorList>
            <person name="Pratama A.A."/>
        </authorList>
    </citation>
    <scope>NUCLEOTIDE SEQUENCE [LARGE SCALE GENOMIC DNA]</scope>
    <source>
        <strain evidence="2 3">DSM 17164</strain>
    </source>
</reference>
<feature type="transmembrane region" description="Helical" evidence="1">
    <location>
        <begin position="48"/>
        <end position="71"/>
    </location>
</feature>
<accession>A0AAN1MRK8</accession>
<proteinExistence type="predicted"/>